<dbReference type="GO" id="GO:0043565">
    <property type="term" value="F:sequence-specific DNA binding"/>
    <property type="evidence" value="ECO:0007669"/>
    <property type="project" value="InterPro"/>
</dbReference>
<dbReference type="PROSITE" id="PS01124">
    <property type="entry name" value="HTH_ARAC_FAMILY_2"/>
    <property type="match status" value="1"/>
</dbReference>
<evidence type="ECO:0000256" key="1">
    <source>
        <dbReference type="ARBA" id="ARBA00023015"/>
    </source>
</evidence>
<evidence type="ECO:0000259" key="4">
    <source>
        <dbReference type="PROSITE" id="PS01124"/>
    </source>
</evidence>
<keyword evidence="6" id="KW-1185">Reference proteome</keyword>
<dbReference type="InterPro" id="IPR020449">
    <property type="entry name" value="Tscrpt_reg_AraC-type_HTH"/>
</dbReference>
<dbReference type="AlphaFoldDB" id="A0A829YP21"/>
<dbReference type="PANTHER" id="PTHR11019:SF159">
    <property type="entry name" value="TRANSCRIPTIONAL REGULATOR-RELATED"/>
    <property type="match status" value="1"/>
</dbReference>
<dbReference type="Pfam" id="PF12833">
    <property type="entry name" value="HTH_18"/>
    <property type="match status" value="1"/>
</dbReference>
<dbReference type="InterPro" id="IPR032783">
    <property type="entry name" value="AraC_lig"/>
</dbReference>
<organism evidence="5 6">
    <name type="scientific">Steroidobacter agaridevorans</name>
    <dbReference type="NCBI Taxonomy" id="2695856"/>
    <lineage>
        <taxon>Bacteria</taxon>
        <taxon>Pseudomonadati</taxon>
        <taxon>Pseudomonadota</taxon>
        <taxon>Gammaproteobacteria</taxon>
        <taxon>Steroidobacterales</taxon>
        <taxon>Steroidobacteraceae</taxon>
        <taxon>Steroidobacter</taxon>
    </lineage>
</organism>
<proteinExistence type="predicted"/>
<evidence type="ECO:0000256" key="3">
    <source>
        <dbReference type="ARBA" id="ARBA00023163"/>
    </source>
</evidence>
<reference evidence="6" key="1">
    <citation type="submission" date="2020-01" db="EMBL/GenBank/DDBJ databases">
        <title>'Steroidobacter agaridevorans' sp. nov., agar-degrading bacteria isolated from rhizosphere soils.</title>
        <authorList>
            <person name="Ikenaga M."/>
            <person name="Kataoka M."/>
            <person name="Murouchi A."/>
            <person name="Katsuragi S."/>
            <person name="Sakai M."/>
        </authorList>
    </citation>
    <scope>NUCLEOTIDE SEQUENCE [LARGE SCALE GENOMIC DNA]</scope>
    <source>
        <strain evidence="6">YU21-B</strain>
    </source>
</reference>
<evidence type="ECO:0000313" key="6">
    <source>
        <dbReference type="Proteomes" id="UP000445000"/>
    </source>
</evidence>
<dbReference type="PANTHER" id="PTHR11019">
    <property type="entry name" value="HTH-TYPE TRANSCRIPTIONAL REGULATOR NIMR"/>
    <property type="match status" value="1"/>
</dbReference>
<dbReference type="SUPFAM" id="SSF46689">
    <property type="entry name" value="Homeodomain-like"/>
    <property type="match status" value="2"/>
</dbReference>
<dbReference type="Gene3D" id="2.60.120.10">
    <property type="entry name" value="Jelly Rolls"/>
    <property type="match status" value="1"/>
</dbReference>
<evidence type="ECO:0000256" key="2">
    <source>
        <dbReference type="ARBA" id="ARBA00023125"/>
    </source>
</evidence>
<name>A0A829YP21_9GAMM</name>
<dbReference type="InterPro" id="IPR018060">
    <property type="entry name" value="HTH_AraC"/>
</dbReference>
<dbReference type="Pfam" id="PF12852">
    <property type="entry name" value="Cupin_6"/>
    <property type="match status" value="1"/>
</dbReference>
<dbReference type="InterPro" id="IPR009057">
    <property type="entry name" value="Homeodomain-like_sf"/>
</dbReference>
<dbReference type="InterPro" id="IPR014710">
    <property type="entry name" value="RmlC-like_jellyroll"/>
</dbReference>
<accession>A0A829YP21</accession>
<keyword evidence="1" id="KW-0805">Transcription regulation</keyword>
<keyword evidence="3" id="KW-0804">Transcription</keyword>
<protein>
    <submittedName>
        <fullName evidence="5">Cupin</fullName>
    </submittedName>
</protein>
<evidence type="ECO:0000313" key="5">
    <source>
        <dbReference type="EMBL" id="GFE84899.1"/>
    </source>
</evidence>
<dbReference type="GO" id="GO:0003700">
    <property type="term" value="F:DNA-binding transcription factor activity"/>
    <property type="evidence" value="ECO:0007669"/>
    <property type="project" value="InterPro"/>
</dbReference>
<dbReference type="InterPro" id="IPR037923">
    <property type="entry name" value="HTH-like"/>
</dbReference>
<keyword evidence="2" id="KW-0238">DNA-binding</keyword>
<dbReference type="Gene3D" id="1.10.10.60">
    <property type="entry name" value="Homeodomain-like"/>
    <property type="match status" value="2"/>
</dbReference>
<comment type="caution">
    <text evidence="5">The sequence shown here is derived from an EMBL/GenBank/DDBJ whole genome shotgun (WGS) entry which is preliminary data.</text>
</comment>
<dbReference type="Proteomes" id="UP000445000">
    <property type="component" value="Unassembled WGS sequence"/>
</dbReference>
<dbReference type="SMART" id="SM00342">
    <property type="entry name" value="HTH_ARAC"/>
    <property type="match status" value="1"/>
</dbReference>
<dbReference type="PRINTS" id="PR00032">
    <property type="entry name" value="HTHARAC"/>
</dbReference>
<gene>
    <name evidence="5" type="ORF">GCM10011487_68990</name>
</gene>
<dbReference type="EMBL" id="BLJN01000012">
    <property type="protein sequence ID" value="GFE84899.1"/>
    <property type="molecule type" value="Genomic_DNA"/>
</dbReference>
<dbReference type="InterPro" id="IPR018062">
    <property type="entry name" value="HTH_AraC-typ_CS"/>
</dbReference>
<sequence length="347" mass="38224">MPSGARPELIESPEFFAGGFSWMDALTEAMRAVRLTSALFFNGEFSAPWRFATPAQDKVAPVVSPDSERLVLFHLVIDGVATARTDGHDDVALEAGDIVVFPQGDAHEMWNGRTSKLFPGARLLPQLAKGELAAEKWGGTGAVTKIICGYLGCERHAEGSFLSGLPPIFKINVRSSPAGAWIESAIRHCVSEIDPQRAGRMAVLAKLAETLFVETLCCYIDELPAERTGWLATARDPKIGQALALLHRDPARAWTLPDLARESGTSRTVLVDRFVQLMGESPLAYLARWRLQLAARRLTTTDRKVLQVAYDVGYESEAAFSRAFRREFGVPPARYRRERKAQSVRAV</sequence>
<feature type="domain" description="HTH araC/xylS-type" evidence="4">
    <location>
        <begin position="240"/>
        <end position="338"/>
    </location>
</feature>
<dbReference type="PROSITE" id="PS00041">
    <property type="entry name" value="HTH_ARAC_FAMILY_1"/>
    <property type="match status" value="1"/>
</dbReference>
<dbReference type="SUPFAM" id="SSF51215">
    <property type="entry name" value="Regulatory protein AraC"/>
    <property type="match status" value="1"/>
</dbReference>